<comment type="caution">
    <text evidence="1">The sequence shown here is derived from an EMBL/GenBank/DDBJ whole genome shotgun (WGS) entry which is preliminary data.</text>
</comment>
<dbReference type="AlphaFoldDB" id="A0A918MXB8"/>
<evidence type="ECO:0000313" key="1">
    <source>
        <dbReference type="EMBL" id="GGW83470.1"/>
    </source>
</evidence>
<evidence type="ECO:0000313" key="2">
    <source>
        <dbReference type="Proteomes" id="UP000608345"/>
    </source>
</evidence>
<proteinExistence type="predicted"/>
<keyword evidence="2" id="KW-1185">Reference proteome</keyword>
<protein>
    <submittedName>
        <fullName evidence="1">Uncharacterized protein</fullName>
    </submittedName>
</protein>
<name>A0A918MXB8_9BURK</name>
<accession>A0A918MXB8</accession>
<organism evidence="1 2">
    <name type="scientific">Advenella faeciporci</name>
    <dbReference type="NCBI Taxonomy" id="797535"/>
    <lineage>
        <taxon>Bacteria</taxon>
        <taxon>Pseudomonadati</taxon>
        <taxon>Pseudomonadota</taxon>
        <taxon>Betaproteobacteria</taxon>
        <taxon>Burkholderiales</taxon>
        <taxon>Alcaligenaceae</taxon>
    </lineage>
</organism>
<dbReference type="Proteomes" id="UP000608345">
    <property type="component" value="Unassembled WGS sequence"/>
</dbReference>
<gene>
    <name evidence="1" type="ORF">GCM10011450_11840</name>
</gene>
<reference evidence="1" key="1">
    <citation type="journal article" date="2014" name="Int. J. Syst. Evol. Microbiol.">
        <title>Complete genome sequence of Corynebacterium casei LMG S-19264T (=DSM 44701T), isolated from a smear-ripened cheese.</title>
        <authorList>
            <consortium name="US DOE Joint Genome Institute (JGI-PGF)"/>
            <person name="Walter F."/>
            <person name="Albersmeier A."/>
            <person name="Kalinowski J."/>
            <person name="Ruckert C."/>
        </authorList>
    </citation>
    <scope>NUCLEOTIDE SEQUENCE</scope>
    <source>
        <strain evidence="1">KCTC 23732</strain>
    </source>
</reference>
<reference evidence="1" key="2">
    <citation type="submission" date="2020-09" db="EMBL/GenBank/DDBJ databases">
        <authorList>
            <person name="Sun Q."/>
            <person name="Kim S."/>
        </authorList>
    </citation>
    <scope>NUCLEOTIDE SEQUENCE</scope>
    <source>
        <strain evidence="1">KCTC 23732</strain>
    </source>
</reference>
<dbReference type="EMBL" id="BMYS01000006">
    <property type="protein sequence ID" value="GGW83470.1"/>
    <property type="molecule type" value="Genomic_DNA"/>
</dbReference>
<sequence>MKTAMNSNITLSDNLERELISQAISEERPVNLVKMFKAVISSIATAVSMFVEMFKDTEKAIDQADRKDHNTGGFSW</sequence>